<proteinExistence type="predicted"/>
<dbReference type="PATRIC" id="fig|1133569.4.peg.1125"/>
<dbReference type="AlphaFoldDB" id="A0A0R2CB78"/>
<dbReference type="STRING" id="1133569.FD21_GL000997"/>
<evidence type="ECO:0000256" key="2">
    <source>
        <dbReference type="ARBA" id="ARBA00022679"/>
    </source>
</evidence>
<keyword evidence="1 5" id="KW-0489">Methyltransferase</keyword>
<dbReference type="GO" id="GO:0032259">
    <property type="term" value="P:methylation"/>
    <property type="evidence" value="ECO:0007669"/>
    <property type="project" value="UniProtKB-KW"/>
</dbReference>
<dbReference type="PROSITE" id="PS50123">
    <property type="entry name" value="CHER"/>
    <property type="match status" value="1"/>
</dbReference>
<dbReference type="InterPro" id="IPR000780">
    <property type="entry name" value="CheR_MeTrfase"/>
</dbReference>
<dbReference type="SMART" id="SM00138">
    <property type="entry name" value="MeTrc"/>
    <property type="match status" value="1"/>
</dbReference>
<dbReference type="Gene3D" id="3.40.50.150">
    <property type="entry name" value="Vaccinia Virus protein VP39"/>
    <property type="match status" value="1"/>
</dbReference>
<comment type="caution">
    <text evidence="5">The sequence shown here is derived from an EMBL/GenBank/DDBJ whole genome shotgun (WGS) entry which is preliminary data.</text>
</comment>
<dbReference type="PANTHER" id="PTHR24422:SF19">
    <property type="entry name" value="CHEMOTAXIS PROTEIN METHYLTRANSFERASE"/>
    <property type="match status" value="1"/>
</dbReference>
<dbReference type="CDD" id="cd02440">
    <property type="entry name" value="AdoMet_MTases"/>
    <property type="match status" value="1"/>
</dbReference>
<dbReference type="eggNOG" id="COG1352">
    <property type="taxonomic scope" value="Bacteria"/>
</dbReference>
<dbReference type="GO" id="GO:0008757">
    <property type="term" value="F:S-adenosylmethionine-dependent methyltransferase activity"/>
    <property type="evidence" value="ECO:0007669"/>
    <property type="project" value="InterPro"/>
</dbReference>
<organism evidence="5 6">
    <name type="scientific">Liquorilactobacillus vini DSM 20605</name>
    <dbReference type="NCBI Taxonomy" id="1133569"/>
    <lineage>
        <taxon>Bacteria</taxon>
        <taxon>Bacillati</taxon>
        <taxon>Bacillota</taxon>
        <taxon>Bacilli</taxon>
        <taxon>Lactobacillales</taxon>
        <taxon>Lactobacillaceae</taxon>
        <taxon>Liquorilactobacillus</taxon>
    </lineage>
</organism>
<accession>A0A0R2CB78</accession>
<dbReference type="Proteomes" id="UP000051576">
    <property type="component" value="Unassembled WGS sequence"/>
</dbReference>
<dbReference type="PANTHER" id="PTHR24422">
    <property type="entry name" value="CHEMOTAXIS PROTEIN METHYLTRANSFERASE"/>
    <property type="match status" value="1"/>
</dbReference>
<dbReference type="SUPFAM" id="SSF53335">
    <property type="entry name" value="S-adenosyl-L-methionine-dependent methyltransferases"/>
    <property type="match status" value="1"/>
</dbReference>
<dbReference type="InterPro" id="IPR022642">
    <property type="entry name" value="CheR_C"/>
</dbReference>
<keyword evidence="6" id="KW-1185">Reference proteome</keyword>
<evidence type="ECO:0000313" key="6">
    <source>
        <dbReference type="Proteomes" id="UP000051576"/>
    </source>
</evidence>
<dbReference type="PRINTS" id="PR00996">
    <property type="entry name" value="CHERMTFRASE"/>
</dbReference>
<dbReference type="Pfam" id="PF01739">
    <property type="entry name" value="CheR"/>
    <property type="match status" value="1"/>
</dbReference>
<gene>
    <name evidence="5" type="ORF">FD21_GL000997</name>
</gene>
<dbReference type="InterPro" id="IPR050903">
    <property type="entry name" value="Bact_Chemotaxis_MeTrfase"/>
</dbReference>
<keyword evidence="2 5" id="KW-0808">Transferase</keyword>
<dbReference type="InterPro" id="IPR029063">
    <property type="entry name" value="SAM-dependent_MTases_sf"/>
</dbReference>
<reference evidence="5 6" key="1">
    <citation type="journal article" date="2015" name="Genome Announc.">
        <title>Expanding the biotechnology potential of lactobacilli through comparative genomics of 213 strains and associated genera.</title>
        <authorList>
            <person name="Sun Z."/>
            <person name="Harris H.M."/>
            <person name="McCann A."/>
            <person name="Guo C."/>
            <person name="Argimon S."/>
            <person name="Zhang W."/>
            <person name="Yang X."/>
            <person name="Jeffery I.B."/>
            <person name="Cooney J.C."/>
            <person name="Kagawa T.F."/>
            <person name="Liu W."/>
            <person name="Song Y."/>
            <person name="Salvetti E."/>
            <person name="Wrobel A."/>
            <person name="Rasinkangas P."/>
            <person name="Parkhill J."/>
            <person name="Rea M.C."/>
            <person name="O'Sullivan O."/>
            <person name="Ritari J."/>
            <person name="Douillard F.P."/>
            <person name="Paul Ross R."/>
            <person name="Yang R."/>
            <person name="Briner A.E."/>
            <person name="Felis G.E."/>
            <person name="de Vos W.M."/>
            <person name="Barrangou R."/>
            <person name="Klaenhammer T.R."/>
            <person name="Caufield P.W."/>
            <person name="Cui Y."/>
            <person name="Zhang H."/>
            <person name="O'Toole P.W."/>
        </authorList>
    </citation>
    <scope>NUCLEOTIDE SEQUENCE [LARGE SCALE GENOMIC DNA]</scope>
    <source>
        <strain evidence="5 6">DSM 20605</strain>
    </source>
</reference>
<dbReference type="SUPFAM" id="SSF47757">
    <property type="entry name" value="Chemotaxis receptor methyltransferase CheR, N-terminal domain"/>
    <property type="match status" value="1"/>
</dbReference>
<evidence type="ECO:0000256" key="1">
    <source>
        <dbReference type="ARBA" id="ARBA00022603"/>
    </source>
</evidence>
<dbReference type="EMBL" id="AYYX01000027">
    <property type="protein sequence ID" value="KRM88624.1"/>
    <property type="molecule type" value="Genomic_DNA"/>
</dbReference>
<protein>
    <submittedName>
        <fullName evidence="5">Protein-glutamate O-methyltransferase</fullName>
    </submittedName>
</protein>
<feature type="domain" description="CheR-type methyltransferase" evidence="4">
    <location>
        <begin position="1"/>
        <end position="230"/>
    </location>
</feature>
<keyword evidence="3" id="KW-0949">S-adenosyl-L-methionine</keyword>
<evidence type="ECO:0000256" key="3">
    <source>
        <dbReference type="ARBA" id="ARBA00022691"/>
    </source>
</evidence>
<evidence type="ECO:0000313" key="5">
    <source>
        <dbReference type="EMBL" id="KRM88624.1"/>
    </source>
</evidence>
<sequence>MQRRIGNIMRETGAQTLEEYAHILERDKTAREAFVEHLTINVTEFYRNKELFKNFEKQLLETVIPNVSAPKIWSAACSDGAEPYTLAIIAEKNHLLGTKIVATDIDDDILKKAHAGIYRKDQVKNLSLQDLKKYFDQVDDSHYQIKQFLKKRIVFKKQDLLKNIYEQDCNVIVCRNVTIYFKPEVRDQVYQKFSESLAPGGILFSGATEAINFPEQFGLRKIDSFIYQKV</sequence>
<name>A0A0R2CB78_9LACO</name>
<evidence type="ECO:0000259" key="4">
    <source>
        <dbReference type="PROSITE" id="PS50123"/>
    </source>
</evidence>